<dbReference type="InterPro" id="IPR052426">
    <property type="entry name" value="Plant_dev_regulator"/>
</dbReference>
<sequence>MKSGEHDRMFLAVNHIPISCGATINFDVNNYQKTVNIDSMGVERTYECKFCKRSFTNAQALGGHMNMHKKEKAEAKKEKQEGSLIRNKSNEDYTPFRYFLPIPSSEQTQYYGAIRAQMSGPLSSPSYPNGQYLLVWMPKHFYLGDGHLDANPSLRNDLPKMGDGEGRNGNGKENGVDLELRLGHAP</sequence>
<feature type="region of interest" description="Disordered" evidence="9">
    <location>
        <begin position="154"/>
        <end position="186"/>
    </location>
</feature>
<evidence type="ECO:0000256" key="9">
    <source>
        <dbReference type="SAM" id="MobiDB-lite"/>
    </source>
</evidence>
<accession>A0ABD1T7H0</accession>
<evidence type="ECO:0000256" key="3">
    <source>
        <dbReference type="ARBA" id="ARBA00022771"/>
    </source>
</evidence>
<comment type="caution">
    <text evidence="11">The sequence shown here is derived from an EMBL/GenBank/DDBJ whole genome shotgun (WGS) entry which is preliminary data.</text>
</comment>
<dbReference type="PANTHER" id="PTHR45801">
    <property type="entry name" value="OS07G0101800 PROTEIN"/>
    <property type="match status" value="1"/>
</dbReference>
<dbReference type="GO" id="GO:0005634">
    <property type="term" value="C:nucleus"/>
    <property type="evidence" value="ECO:0007669"/>
    <property type="project" value="UniProtKB-SubCell"/>
</dbReference>
<evidence type="ECO:0000259" key="10">
    <source>
        <dbReference type="PROSITE" id="PS50157"/>
    </source>
</evidence>
<keyword evidence="2" id="KW-0479">Metal-binding</keyword>
<dbReference type="PANTHER" id="PTHR45801:SF117">
    <property type="entry name" value="OS07G0417400 PROTEIN"/>
    <property type="match status" value="1"/>
</dbReference>
<dbReference type="Gene3D" id="3.30.160.60">
    <property type="entry name" value="Classic Zinc Finger"/>
    <property type="match status" value="1"/>
</dbReference>
<evidence type="ECO:0000313" key="11">
    <source>
        <dbReference type="EMBL" id="KAL2508671.1"/>
    </source>
</evidence>
<name>A0ABD1T7H0_9LAMI</name>
<keyword evidence="3 8" id="KW-0863">Zinc-finger</keyword>
<comment type="subcellular location">
    <subcellularLocation>
        <location evidence="1">Nucleus</location>
    </subcellularLocation>
</comment>
<dbReference type="InterPro" id="IPR036236">
    <property type="entry name" value="Znf_C2H2_sf"/>
</dbReference>
<dbReference type="PROSITE" id="PS00028">
    <property type="entry name" value="ZINC_FINGER_C2H2_1"/>
    <property type="match status" value="1"/>
</dbReference>
<dbReference type="GO" id="GO:0008270">
    <property type="term" value="F:zinc ion binding"/>
    <property type="evidence" value="ECO:0007669"/>
    <property type="project" value="UniProtKB-KW"/>
</dbReference>
<keyword evidence="7" id="KW-0539">Nucleus</keyword>
<dbReference type="PROSITE" id="PS50157">
    <property type="entry name" value="ZINC_FINGER_C2H2_2"/>
    <property type="match status" value="1"/>
</dbReference>
<dbReference type="EMBL" id="JBFOLJ010000009">
    <property type="protein sequence ID" value="KAL2508671.1"/>
    <property type="molecule type" value="Genomic_DNA"/>
</dbReference>
<reference evidence="12" key="1">
    <citation type="submission" date="2024-07" db="EMBL/GenBank/DDBJ databases">
        <title>Two chromosome-level genome assemblies of Korean endemic species Abeliophyllum distichum and Forsythia ovata (Oleaceae).</title>
        <authorList>
            <person name="Jang H."/>
        </authorList>
    </citation>
    <scope>NUCLEOTIDE SEQUENCE [LARGE SCALE GENOMIC DNA]</scope>
</reference>
<dbReference type="AlphaFoldDB" id="A0ABD1T7H0"/>
<protein>
    <submittedName>
        <fullName evidence="11">Transcriptional regulator TAC1</fullName>
    </submittedName>
</protein>
<keyword evidence="6" id="KW-0804">Transcription</keyword>
<dbReference type="SUPFAM" id="SSF57667">
    <property type="entry name" value="beta-beta-alpha zinc fingers"/>
    <property type="match status" value="1"/>
</dbReference>
<gene>
    <name evidence="11" type="ORF">Fot_32318</name>
</gene>
<evidence type="ECO:0000256" key="1">
    <source>
        <dbReference type="ARBA" id="ARBA00004123"/>
    </source>
</evidence>
<feature type="compositionally biased region" description="Basic and acidic residues" evidence="9">
    <location>
        <begin position="157"/>
        <end position="166"/>
    </location>
</feature>
<keyword evidence="4" id="KW-0862">Zinc</keyword>
<evidence type="ECO:0000256" key="8">
    <source>
        <dbReference type="PROSITE-ProRule" id="PRU00042"/>
    </source>
</evidence>
<evidence type="ECO:0000256" key="2">
    <source>
        <dbReference type="ARBA" id="ARBA00022723"/>
    </source>
</evidence>
<dbReference type="Proteomes" id="UP001604277">
    <property type="component" value="Unassembled WGS sequence"/>
</dbReference>
<evidence type="ECO:0000256" key="7">
    <source>
        <dbReference type="ARBA" id="ARBA00023242"/>
    </source>
</evidence>
<evidence type="ECO:0000256" key="6">
    <source>
        <dbReference type="ARBA" id="ARBA00023163"/>
    </source>
</evidence>
<evidence type="ECO:0000256" key="4">
    <source>
        <dbReference type="ARBA" id="ARBA00022833"/>
    </source>
</evidence>
<feature type="domain" description="C2H2-type" evidence="10">
    <location>
        <begin position="46"/>
        <end position="73"/>
    </location>
</feature>
<evidence type="ECO:0000313" key="12">
    <source>
        <dbReference type="Proteomes" id="UP001604277"/>
    </source>
</evidence>
<keyword evidence="12" id="KW-1185">Reference proteome</keyword>
<evidence type="ECO:0000256" key="5">
    <source>
        <dbReference type="ARBA" id="ARBA00023015"/>
    </source>
</evidence>
<proteinExistence type="predicted"/>
<dbReference type="SMART" id="SM00355">
    <property type="entry name" value="ZnF_C2H2"/>
    <property type="match status" value="1"/>
</dbReference>
<organism evidence="11 12">
    <name type="scientific">Forsythia ovata</name>
    <dbReference type="NCBI Taxonomy" id="205694"/>
    <lineage>
        <taxon>Eukaryota</taxon>
        <taxon>Viridiplantae</taxon>
        <taxon>Streptophyta</taxon>
        <taxon>Embryophyta</taxon>
        <taxon>Tracheophyta</taxon>
        <taxon>Spermatophyta</taxon>
        <taxon>Magnoliopsida</taxon>
        <taxon>eudicotyledons</taxon>
        <taxon>Gunneridae</taxon>
        <taxon>Pentapetalae</taxon>
        <taxon>asterids</taxon>
        <taxon>lamiids</taxon>
        <taxon>Lamiales</taxon>
        <taxon>Oleaceae</taxon>
        <taxon>Forsythieae</taxon>
        <taxon>Forsythia</taxon>
    </lineage>
</organism>
<dbReference type="InterPro" id="IPR013087">
    <property type="entry name" value="Znf_C2H2_type"/>
</dbReference>
<dbReference type="Pfam" id="PF13912">
    <property type="entry name" value="zf-C2H2_6"/>
    <property type="match status" value="1"/>
</dbReference>
<keyword evidence="5" id="KW-0805">Transcription regulation</keyword>
<feature type="compositionally biased region" description="Basic and acidic residues" evidence="9">
    <location>
        <begin position="174"/>
        <end position="186"/>
    </location>
</feature>